<dbReference type="PANTHER" id="PTHR33365:SF14">
    <property type="entry name" value="TAT PATHWAY SIGNAL SEQUENCE"/>
    <property type="match status" value="1"/>
</dbReference>
<organism evidence="3 4">
    <name type="scientific">Trichoderma gamsii</name>
    <dbReference type="NCBI Taxonomy" id="398673"/>
    <lineage>
        <taxon>Eukaryota</taxon>
        <taxon>Fungi</taxon>
        <taxon>Dikarya</taxon>
        <taxon>Ascomycota</taxon>
        <taxon>Pezizomycotina</taxon>
        <taxon>Sordariomycetes</taxon>
        <taxon>Hypocreomycetidae</taxon>
        <taxon>Hypocreales</taxon>
        <taxon>Hypocreaceae</taxon>
        <taxon>Trichoderma</taxon>
    </lineage>
</organism>
<gene>
    <name evidence="3" type="ORF">TGAMA5MH_04989</name>
</gene>
<dbReference type="Pfam" id="PF11807">
    <property type="entry name" value="UstYa"/>
    <property type="match status" value="1"/>
</dbReference>
<name>A0A2K0TBZ7_9HYPO</name>
<keyword evidence="2" id="KW-1133">Transmembrane helix</keyword>
<keyword evidence="2" id="KW-0472">Membrane</keyword>
<evidence type="ECO:0000313" key="3">
    <source>
        <dbReference type="EMBL" id="PNP43056.1"/>
    </source>
</evidence>
<protein>
    <recommendedName>
        <fullName evidence="5">Tat pathway signal sequence</fullName>
    </recommendedName>
</protein>
<evidence type="ECO:0000313" key="4">
    <source>
        <dbReference type="Proteomes" id="UP000236546"/>
    </source>
</evidence>
<dbReference type="EMBL" id="MTYH01000049">
    <property type="protein sequence ID" value="PNP43056.1"/>
    <property type="molecule type" value="Genomic_DNA"/>
</dbReference>
<proteinExistence type="inferred from homology"/>
<dbReference type="OrthoDB" id="3687641at2759"/>
<dbReference type="InterPro" id="IPR021765">
    <property type="entry name" value="UstYa-like"/>
</dbReference>
<comment type="caution">
    <text evidence="3">The sequence shown here is derived from an EMBL/GenBank/DDBJ whole genome shotgun (WGS) entry which is preliminary data.</text>
</comment>
<dbReference type="Proteomes" id="UP000236546">
    <property type="component" value="Unassembled WGS sequence"/>
</dbReference>
<keyword evidence="2" id="KW-0812">Transmembrane</keyword>
<feature type="transmembrane region" description="Helical" evidence="2">
    <location>
        <begin position="40"/>
        <end position="66"/>
    </location>
</feature>
<dbReference type="GO" id="GO:0043386">
    <property type="term" value="P:mycotoxin biosynthetic process"/>
    <property type="evidence" value="ECO:0007669"/>
    <property type="project" value="InterPro"/>
</dbReference>
<evidence type="ECO:0000256" key="2">
    <source>
        <dbReference type="SAM" id="Phobius"/>
    </source>
</evidence>
<dbReference type="PANTHER" id="PTHR33365">
    <property type="entry name" value="YALI0B05434P"/>
    <property type="match status" value="1"/>
</dbReference>
<accession>A0A2K0TBZ7</accession>
<sequence length="303" mass="34910">MPSFVRSTAYAALAKQDEDDASSTETLMPMSTERTRHSRLVWCSIMLIAVNSILLVILVGAVLVLFSIQRSSQQQSLLDTINTNSLLQKASGYSPVFDRYTFSFEKVFHKNELLSDDVLRQRPNNATEEAWHELSKLSTITISADDVRKLGQDPAKITHMPGDPNSFPAMLSVTHQLHCINHLRMGLEGAHYLRGKERSRHDWEHLYHCLHFLTQIATCHSDVDLILWHWYENMIQPQPEFSGDFQCRNFDGLKSWVDSVGFPTSDVWYFKREGGEHDWPVDPAYLEYLRQHPEENKSDSEED</sequence>
<evidence type="ECO:0008006" key="5">
    <source>
        <dbReference type="Google" id="ProtNLM"/>
    </source>
</evidence>
<reference evidence="3 4" key="1">
    <citation type="submission" date="2017-02" db="EMBL/GenBank/DDBJ databases">
        <title>Genomes of Trichoderma spp. with biocontrol activity.</title>
        <authorList>
            <person name="Gardiner D."/>
            <person name="Kazan K."/>
            <person name="Vos C."/>
            <person name="Harvey P."/>
        </authorList>
    </citation>
    <scope>NUCLEOTIDE SEQUENCE [LARGE SCALE GENOMIC DNA]</scope>
    <source>
        <strain evidence="3 4">A5MH</strain>
    </source>
</reference>
<evidence type="ECO:0000256" key="1">
    <source>
        <dbReference type="ARBA" id="ARBA00035112"/>
    </source>
</evidence>
<comment type="similarity">
    <text evidence="1">Belongs to the ustYa family.</text>
</comment>
<dbReference type="AlphaFoldDB" id="A0A2K0TBZ7"/>